<dbReference type="Proteomes" id="UP000324800">
    <property type="component" value="Unassembled WGS sequence"/>
</dbReference>
<dbReference type="OrthoDB" id="982209at2759"/>
<feature type="region of interest" description="Disordered" evidence="3">
    <location>
        <begin position="38"/>
        <end position="59"/>
    </location>
</feature>
<evidence type="ECO:0000256" key="1">
    <source>
        <dbReference type="ARBA" id="ARBA00022741"/>
    </source>
</evidence>
<dbReference type="PRINTS" id="PR00315">
    <property type="entry name" value="ELONGATNFCT"/>
</dbReference>
<comment type="caution">
    <text evidence="5">The sequence shown here is derived from an EMBL/GenBank/DDBJ whole genome shotgun (WGS) entry which is preliminary data.</text>
</comment>
<evidence type="ECO:0000313" key="5">
    <source>
        <dbReference type="EMBL" id="KAA6356451.1"/>
    </source>
</evidence>
<dbReference type="GO" id="GO:0005525">
    <property type="term" value="F:GTP binding"/>
    <property type="evidence" value="ECO:0007669"/>
    <property type="project" value="UniProtKB-KW"/>
</dbReference>
<dbReference type="GO" id="GO:0003924">
    <property type="term" value="F:GTPase activity"/>
    <property type="evidence" value="ECO:0007669"/>
    <property type="project" value="InterPro"/>
</dbReference>
<dbReference type="InterPro" id="IPR050100">
    <property type="entry name" value="TRAFAC_GTPase_members"/>
</dbReference>
<evidence type="ECO:0000259" key="4">
    <source>
        <dbReference type="PROSITE" id="PS51722"/>
    </source>
</evidence>
<dbReference type="EMBL" id="SNRW01032951">
    <property type="protein sequence ID" value="KAA6356451.1"/>
    <property type="molecule type" value="Genomic_DNA"/>
</dbReference>
<dbReference type="AlphaFoldDB" id="A0A5J4TFR6"/>
<reference evidence="5 6" key="1">
    <citation type="submission" date="2019-03" db="EMBL/GenBank/DDBJ databases">
        <title>Single cell metagenomics reveals metabolic interactions within the superorganism composed of flagellate Streblomastix strix and complex community of Bacteroidetes bacteria on its surface.</title>
        <authorList>
            <person name="Treitli S.C."/>
            <person name="Kolisko M."/>
            <person name="Husnik F."/>
            <person name="Keeling P."/>
            <person name="Hampl V."/>
        </authorList>
    </citation>
    <scope>NUCLEOTIDE SEQUENCE [LARGE SCALE GENOMIC DNA]</scope>
    <source>
        <strain evidence="5">ST1C</strain>
    </source>
</reference>
<evidence type="ECO:0000313" key="6">
    <source>
        <dbReference type="Proteomes" id="UP000324800"/>
    </source>
</evidence>
<keyword evidence="2" id="KW-0342">GTP-binding</keyword>
<dbReference type="Gene3D" id="3.40.50.300">
    <property type="entry name" value="P-loop containing nucleotide triphosphate hydrolases"/>
    <property type="match status" value="1"/>
</dbReference>
<gene>
    <name evidence="5" type="ORF">EZS28_048022</name>
</gene>
<evidence type="ECO:0000256" key="2">
    <source>
        <dbReference type="ARBA" id="ARBA00023134"/>
    </source>
</evidence>
<organism evidence="5 6">
    <name type="scientific">Streblomastix strix</name>
    <dbReference type="NCBI Taxonomy" id="222440"/>
    <lineage>
        <taxon>Eukaryota</taxon>
        <taxon>Metamonada</taxon>
        <taxon>Preaxostyla</taxon>
        <taxon>Oxymonadida</taxon>
        <taxon>Streblomastigidae</taxon>
        <taxon>Streblomastix</taxon>
    </lineage>
</organism>
<feature type="domain" description="Tr-type G" evidence="4">
    <location>
        <begin position="62"/>
        <end position="236"/>
    </location>
</feature>
<dbReference type="InterPro" id="IPR000795">
    <property type="entry name" value="T_Tr_GTP-bd_dom"/>
</dbReference>
<evidence type="ECO:0000256" key="3">
    <source>
        <dbReference type="SAM" id="MobiDB-lite"/>
    </source>
</evidence>
<keyword evidence="1" id="KW-0547">Nucleotide-binding</keyword>
<dbReference type="SUPFAM" id="SSF52540">
    <property type="entry name" value="P-loop containing nucleoside triphosphate hydrolases"/>
    <property type="match status" value="1"/>
</dbReference>
<feature type="compositionally biased region" description="Acidic residues" evidence="3">
    <location>
        <begin position="43"/>
        <end position="52"/>
    </location>
</feature>
<proteinExistence type="predicted"/>
<feature type="non-terminal residue" evidence="5">
    <location>
        <position position="236"/>
    </location>
</feature>
<accession>A0A5J4TFR6</accession>
<dbReference type="PANTHER" id="PTHR23115">
    <property type="entry name" value="TRANSLATION FACTOR"/>
    <property type="match status" value="1"/>
</dbReference>
<protein>
    <submittedName>
        <fullName evidence="5">Putative Peptide chain release factor eRF3</fullName>
    </submittedName>
</protein>
<name>A0A5J4TFR6_9EUKA</name>
<dbReference type="Pfam" id="PF00009">
    <property type="entry name" value="GTP_EFTU"/>
    <property type="match status" value="1"/>
</dbReference>
<dbReference type="InterPro" id="IPR027417">
    <property type="entry name" value="P-loop_NTPase"/>
</dbReference>
<sequence length="236" mass="27237">MIFYSPLTVRTNLTEVSKDNKQLNGQIKVNEKIIEKDKLKDENMDDEEDDENKQEFERENKKQSINLVFLGPSGSGKSTTCGHILDLKKMVDQRLMEKNRRESIAKGGEDWKYSFVLDELEQERQFGSTWECGHASFYTQTKLWNIIDAPGLRHFINHTIAGISQAEVAILIVSAKRGEFETSFQRDGQTREQVIIARTMGIQTLIVAVNKMDDVGWNQERFNEVKSKMEPFLRSI</sequence>
<dbReference type="PROSITE" id="PS51722">
    <property type="entry name" value="G_TR_2"/>
    <property type="match status" value="1"/>
</dbReference>